<dbReference type="Gene3D" id="3.40.50.720">
    <property type="entry name" value="NAD(P)-binding Rossmann-like Domain"/>
    <property type="match status" value="1"/>
</dbReference>
<organism evidence="5 6">
    <name type="scientific">Salinispira pacifica</name>
    <dbReference type="NCBI Taxonomy" id="1307761"/>
    <lineage>
        <taxon>Bacteria</taxon>
        <taxon>Pseudomonadati</taxon>
        <taxon>Spirochaetota</taxon>
        <taxon>Spirochaetia</taxon>
        <taxon>Spirochaetales</taxon>
        <taxon>Spirochaetaceae</taxon>
        <taxon>Salinispira</taxon>
    </lineage>
</organism>
<dbReference type="eggNOG" id="COG0673">
    <property type="taxonomic scope" value="Bacteria"/>
</dbReference>
<name>V5WJC3_9SPIO</name>
<dbReference type="KEGG" id="slr:L21SP2_2382"/>
<comment type="similarity">
    <text evidence="1">Belongs to the Gfo/Idh/MocA family.</text>
</comment>
<dbReference type="PANTHER" id="PTHR22604:SF105">
    <property type="entry name" value="TRANS-1,2-DIHYDROBENZENE-1,2-DIOL DEHYDROGENASE"/>
    <property type="match status" value="1"/>
</dbReference>
<evidence type="ECO:0000259" key="4">
    <source>
        <dbReference type="Pfam" id="PF22725"/>
    </source>
</evidence>
<proteinExistence type="inferred from homology"/>
<sequence>MTEQLKRGRNMDQIRWGILGCGGIASSFASDLQHSSSAVLKAVASRDAKRARKFSETYGAESYHSSYEGLLDNPDVDAVYIATPHPFHFSQARMVIQAGKHVFCEKPVCMNTAQLNTLMAEAEKAGVFLGEAYWTAYFPLVKMLKELSEASLLGELLHIDASFCSKLPDMPEQRWLNPDLGGGSLLDIGIYPLAFSMHLFADTPGTVRSMMIPGSTGVDIHEQISLSFPSGGTAALTSSFRFDHPHVARIIFRHGSVYLPDFFHPRDMILYPESNADIDSMEVPDAVEMHKIDHVNENSPYDGVHFSHSFQGQGYQFEIEAVSRCLLELNGGQAPEEYMYGVDRSLEVLGVLDALRKDWNLVYPGETSI</sequence>
<accession>V5WJC3</accession>
<evidence type="ECO:0000256" key="2">
    <source>
        <dbReference type="ARBA" id="ARBA00023002"/>
    </source>
</evidence>
<protein>
    <submittedName>
        <fullName evidence="5">Putative oxidoreductase</fullName>
    </submittedName>
</protein>
<dbReference type="GO" id="GO:0016491">
    <property type="term" value="F:oxidoreductase activity"/>
    <property type="evidence" value="ECO:0007669"/>
    <property type="project" value="UniProtKB-KW"/>
</dbReference>
<dbReference type="InterPro" id="IPR050984">
    <property type="entry name" value="Gfo/Idh/MocA_domain"/>
</dbReference>
<gene>
    <name evidence="5" type="ORF">L21SP2_2382</name>
</gene>
<dbReference type="Proteomes" id="UP000018680">
    <property type="component" value="Chromosome"/>
</dbReference>
<dbReference type="PANTHER" id="PTHR22604">
    <property type="entry name" value="OXIDOREDUCTASES"/>
    <property type="match status" value="1"/>
</dbReference>
<dbReference type="AlphaFoldDB" id="V5WJC3"/>
<dbReference type="Pfam" id="PF22725">
    <property type="entry name" value="GFO_IDH_MocA_C3"/>
    <property type="match status" value="1"/>
</dbReference>
<dbReference type="SUPFAM" id="SSF51735">
    <property type="entry name" value="NAD(P)-binding Rossmann-fold domains"/>
    <property type="match status" value="1"/>
</dbReference>
<feature type="domain" description="GFO/IDH/MocA-like oxidoreductase" evidence="4">
    <location>
        <begin position="142"/>
        <end position="257"/>
    </location>
</feature>
<keyword evidence="2" id="KW-0560">Oxidoreductase</keyword>
<dbReference type="InterPro" id="IPR036291">
    <property type="entry name" value="NAD(P)-bd_dom_sf"/>
</dbReference>
<evidence type="ECO:0000259" key="3">
    <source>
        <dbReference type="Pfam" id="PF01408"/>
    </source>
</evidence>
<feature type="domain" description="Gfo/Idh/MocA-like oxidoreductase N-terminal" evidence="3">
    <location>
        <begin position="14"/>
        <end position="130"/>
    </location>
</feature>
<dbReference type="EMBL" id="CP006939">
    <property type="protein sequence ID" value="AHC15735.1"/>
    <property type="molecule type" value="Genomic_DNA"/>
</dbReference>
<keyword evidence="6" id="KW-1185">Reference proteome</keyword>
<evidence type="ECO:0000313" key="6">
    <source>
        <dbReference type="Proteomes" id="UP000018680"/>
    </source>
</evidence>
<dbReference type="GO" id="GO:0000166">
    <property type="term" value="F:nucleotide binding"/>
    <property type="evidence" value="ECO:0007669"/>
    <property type="project" value="InterPro"/>
</dbReference>
<reference evidence="5 6" key="1">
    <citation type="journal article" date="2015" name="Stand. Genomic Sci.">
        <title>Complete genome sequence and description of Salinispira pacifica gen. nov., sp. nov., a novel spirochaete isolated form a hypersaline microbial mat.</title>
        <authorList>
            <person name="Ben Hania W."/>
            <person name="Joseph M."/>
            <person name="Schumann P."/>
            <person name="Bunk B."/>
            <person name="Fiebig A."/>
            <person name="Sproer C."/>
            <person name="Klenk H.P."/>
            <person name="Fardeau M.L."/>
            <person name="Spring S."/>
        </authorList>
    </citation>
    <scope>NUCLEOTIDE SEQUENCE [LARGE SCALE GENOMIC DNA]</scope>
    <source>
        <strain evidence="5 6">L21-RPul-D2</strain>
    </source>
</reference>
<dbReference type="InterPro" id="IPR000683">
    <property type="entry name" value="Gfo/Idh/MocA-like_OxRdtase_N"/>
</dbReference>
<evidence type="ECO:0000256" key="1">
    <source>
        <dbReference type="ARBA" id="ARBA00010928"/>
    </source>
</evidence>
<dbReference type="STRING" id="1307761.L21SP2_2382"/>
<evidence type="ECO:0000313" key="5">
    <source>
        <dbReference type="EMBL" id="AHC15735.1"/>
    </source>
</evidence>
<dbReference type="Pfam" id="PF01408">
    <property type="entry name" value="GFO_IDH_MocA"/>
    <property type="match status" value="1"/>
</dbReference>
<dbReference type="InterPro" id="IPR055170">
    <property type="entry name" value="GFO_IDH_MocA-like_dom"/>
</dbReference>
<dbReference type="HOGENOM" id="CLU_023194_7_2_12"/>
<dbReference type="Gene3D" id="3.30.360.10">
    <property type="entry name" value="Dihydrodipicolinate Reductase, domain 2"/>
    <property type="match status" value="1"/>
</dbReference>
<dbReference type="SUPFAM" id="SSF55347">
    <property type="entry name" value="Glyceraldehyde-3-phosphate dehydrogenase-like, C-terminal domain"/>
    <property type="match status" value="1"/>
</dbReference>